<keyword evidence="1" id="KW-1133">Transmembrane helix</keyword>
<reference evidence="2 3" key="1">
    <citation type="journal article" date="2020" name="IScience">
        <title>Genome Sequencing of the Endangered Kingdonia uniflora (Circaeasteraceae, Ranunculales) Reveals Potential Mechanisms of Evolutionary Specialization.</title>
        <authorList>
            <person name="Sun Y."/>
            <person name="Deng T."/>
            <person name="Zhang A."/>
            <person name="Moore M.J."/>
            <person name="Landis J.B."/>
            <person name="Lin N."/>
            <person name="Zhang H."/>
            <person name="Zhang X."/>
            <person name="Huang J."/>
            <person name="Zhang X."/>
            <person name="Sun H."/>
            <person name="Wang H."/>
        </authorList>
    </citation>
    <scope>NUCLEOTIDE SEQUENCE [LARGE SCALE GENOMIC DNA]</scope>
    <source>
        <strain evidence="2">TB1705</strain>
        <tissue evidence="2">Leaf</tissue>
    </source>
</reference>
<dbReference type="AlphaFoldDB" id="A0A7J7M5C7"/>
<evidence type="ECO:0000313" key="3">
    <source>
        <dbReference type="Proteomes" id="UP000541444"/>
    </source>
</evidence>
<accession>A0A7J7M5C7</accession>
<dbReference type="EMBL" id="JACGCM010001763">
    <property type="protein sequence ID" value="KAF6150077.1"/>
    <property type="molecule type" value="Genomic_DNA"/>
</dbReference>
<keyword evidence="3" id="KW-1185">Reference proteome</keyword>
<evidence type="ECO:0000313" key="2">
    <source>
        <dbReference type="EMBL" id="KAF6150077.1"/>
    </source>
</evidence>
<evidence type="ECO:0000256" key="1">
    <source>
        <dbReference type="SAM" id="Phobius"/>
    </source>
</evidence>
<feature type="transmembrane region" description="Helical" evidence="1">
    <location>
        <begin position="6"/>
        <end position="29"/>
    </location>
</feature>
<keyword evidence="1" id="KW-0472">Membrane</keyword>
<dbReference type="Proteomes" id="UP000541444">
    <property type="component" value="Unassembled WGS sequence"/>
</dbReference>
<protein>
    <submittedName>
        <fullName evidence="2">Uncharacterized protein</fullName>
    </submittedName>
</protein>
<proteinExistence type="predicted"/>
<feature type="non-terminal residue" evidence="2">
    <location>
        <position position="1"/>
    </location>
</feature>
<sequence length="71" mass="8632">LIILLQLYYSICHLVLCIWHFISIIFYLFRFEVAYTNHAESWNNVILKVRDLPIHVYIEELHKICSKMSYT</sequence>
<keyword evidence="1" id="KW-0812">Transmembrane</keyword>
<gene>
    <name evidence="2" type="ORF">GIB67_002859</name>
</gene>
<name>A0A7J7M5C7_9MAGN</name>
<comment type="caution">
    <text evidence="2">The sequence shown here is derived from an EMBL/GenBank/DDBJ whole genome shotgun (WGS) entry which is preliminary data.</text>
</comment>
<organism evidence="2 3">
    <name type="scientific">Kingdonia uniflora</name>
    <dbReference type="NCBI Taxonomy" id="39325"/>
    <lineage>
        <taxon>Eukaryota</taxon>
        <taxon>Viridiplantae</taxon>
        <taxon>Streptophyta</taxon>
        <taxon>Embryophyta</taxon>
        <taxon>Tracheophyta</taxon>
        <taxon>Spermatophyta</taxon>
        <taxon>Magnoliopsida</taxon>
        <taxon>Ranunculales</taxon>
        <taxon>Circaeasteraceae</taxon>
        <taxon>Kingdonia</taxon>
    </lineage>
</organism>